<dbReference type="RefSeq" id="WP_277868289.1">
    <property type="nucleotide sequence ID" value="NZ_JAKKUT010000008.1"/>
</dbReference>
<evidence type="ECO:0000256" key="5">
    <source>
        <dbReference type="ARBA" id="ARBA00023004"/>
    </source>
</evidence>
<evidence type="ECO:0000313" key="6">
    <source>
        <dbReference type="EMBL" id="MDG2992375.1"/>
    </source>
</evidence>
<dbReference type="EMBL" id="JAKKUT010000008">
    <property type="protein sequence ID" value="MDG2992375.1"/>
    <property type="molecule type" value="Genomic_DNA"/>
</dbReference>
<comment type="caution">
    <text evidence="6">The sequence shown here is derived from an EMBL/GenBank/DDBJ whole genome shotgun (WGS) entry which is preliminary data.</text>
</comment>
<dbReference type="Proteomes" id="UP001154265">
    <property type="component" value="Unassembled WGS sequence"/>
</dbReference>
<accession>A0ABT6F3I4</accession>
<keyword evidence="3" id="KW-0479">Metal-binding</keyword>
<gene>
    <name evidence="6" type="ORF">L3556_15755</name>
</gene>
<evidence type="ECO:0000256" key="1">
    <source>
        <dbReference type="ARBA" id="ARBA00001954"/>
    </source>
</evidence>
<dbReference type="InterPro" id="IPR004294">
    <property type="entry name" value="Carotenoid_Oase"/>
</dbReference>
<protein>
    <submittedName>
        <fullName evidence="6">Carotenoid oxygenase family protein</fullName>
    </submittedName>
</protein>
<dbReference type="Pfam" id="PF03055">
    <property type="entry name" value="RPE65"/>
    <property type="match status" value="1"/>
</dbReference>
<evidence type="ECO:0000313" key="7">
    <source>
        <dbReference type="Proteomes" id="UP001154265"/>
    </source>
</evidence>
<keyword evidence="4" id="KW-0560">Oxidoreductase</keyword>
<dbReference type="PANTHER" id="PTHR10543">
    <property type="entry name" value="BETA-CAROTENE DIOXYGENASE"/>
    <property type="match status" value="1"/>
</dbReference>
<dbReference type="PANTHER" id="PTHR10543:SF89">
    <property type="entry name" value="CAROTENOID 9,10(9',10')-CLEAVAGE DIOXYGENASE 1"/>
    <property type="match status" value="1"/>
</dbReference>
<reference evidence="6" key="1">
    <citation type="journal article" date="2022" name="Genome Biol. Evol.">
        <title>A New Gene Family Diagnostic for Intracellular Biomineralization of Amorphous Ca Carbonates by Cyanobacteria.</title>
        <authorList>
            <person name="Benzerara K."/>
            <person name="Duprat E."/>
            <person name="Bitard-Feildel T."/>
            <person name="Caumes G."/>
            <person name="Cassier-Chauvat C."/>
            <person name="Chauvat F."/>
            <person name="Dezi M."/>
            <person name="Diop S.I."/>
            <person name="Gaschignard G."/>
            <person name="Gorgen S."/>
            <person name="Gugger M."/>
            <person name="Lopez-Garcia P."/>
            <person name="Millet M."/>
            <person name="Skouri-Panet F."/>
            <person name="Moreira D."/>
            <person name="Callebaut I."/>
        </authorList>
    </citation>
    <scope>NUCLEOTIDE SEQUENCE</scope>
    <source>
        <strain evidence="6">G9</strain>
    </source>
</reference>
<evidence type="ECO:0000256" key="4">
    <source>
        <dbReference type="ARBA" id="ARBA00023002"/>
    </source>
</evidence>
<reference evidence="6" key="2">
    <citation type="submission" date="2022-01" db="EMBL/GenBank/DDBJ databases">
        <authorList>
            <person name="Zivanovic Y."/>
            <person name="Moreira D."/>
            <person name="Lopez-Garcia P."/>
        </authorList>
    </citation>
    <scope>NUCLEOTIDE SEQUENCE</scope>
    <source>
        <strain evidence="6">G9</strain>
    </source>
</reference>
<keyword evidence="5" id="KW-0408">Iron</keyword>
<sequence length="497" mass="55710">MNSITPITSTNHPFYTMEGWRGGTRSLPQEHDYWIDQIEGTLPPGLEGTLFRNGPGLLDRGGVSFAHPFDGDGMICAFTFVEGRVHFRNRHVRTEGYRAEEAANKILYRGVFGTQKPGGWLANLLDTRIKNIANTQVIYWGNKLLALWEAALPHRLDAQTLDTMGLDDLDGLLKPKDTFAAHPRIDPQGQRLVNFGIQPGPKTQIHLYEFDLAGKLASQQTFAIPGFAFIHDFALTPTYAIFFQNPVALNPIPYLLGLRGAAQCIRFNPQEPTRIWLMPRQGGTPHCLTMPACFVFHHANAYEEGSQITIDSIAYSHFPAPQPAMDFRDVNFADLPPSQLWRIQINLEDDSVRPDCLDPRCCEFPTLHPHWVGQPYRYVYMAAGHDPVENAPLQALLRRDLITGEEQLWSFAPHGFVSEPVFVPKGLQADKPIWAAPGKEADGWILQVVYDASDEKSHLLIFDAAQITAGPVARLSLRHHIPYGLHGTFTPKVFLQP</sequence>
<comment type="similarity">
    <text evidence="2">Belongs to the carotenoid oxygenase family.</text>
</comment>
<name>A0ABT6F3I4_9SYNE</name>
<organism evidence="6 7">
    <name type="scientific">Candidatus Synechococcus calcipolaris G9</name>
    <dbReference type="NCBI Taxonomy" id="1497997"/>
    <lineage>
        <taxon>Bacteria</taxon>
        <taxon>Bacillati</taxon>
        <taxon>Cyanobacteriota</taxon>
        <taxon>Cyanophyceae</taxon>
        <taxon>Synechococcales</taxon>
        <taxon>Synechococcaceae</taxon>
        <taxon>Synechococcus</taxon>
    </lineage>
</organism>
<keyword evidence="7" id="KW-1185">Reference proteome</keyword>
<proteinExistence type="inferred from homology"/>
<comment type="cofactor">
    <cofactor evidence="1">
        <name>Fe(2+)</name>
        <dbReference type="ChEBI" id="CHEBI:29033"/>
    </cofactor>
</comment>
<evidence type="ECO:0000256" key="2">
    <source>
        <dbReference type="ARBA" id="ARBA00006787"/>
    </source>
</evidence>
<evidence type="ECO:0000256" key="3">
    <source>
        <dbReference type="ARBA" id="ARBA00022723"/>
    </source>
</evidence>